<evidence type="ECO:0000313" key="2">
    <source>
        <dbReference type="EMBL" id="NMH58686.1"/>
    </source>
</evidence>
<dbReference type="InterPro" id="IPR011009">
    <property type="entry name" value="Kinase-like_dom_sf"/>
</dbReference>
<feature type="domain" description="CHK kinase-like" evidence="1">
    <location>
        <begin position="112"/>
        <end position="269"/>
    </location>
</feature>
<keyword evidence="3" id="KW-1185">Reference proteome</keyword>
<dbReference type="InterPro" id="IPR015897">
    <property type="entry name" value="CHK_kinase-like"/>
</dbReference>
<dbReference type="Gene3D" id="3.90.1200.10">
    <property type="match status" value="1"/>
</dbReference>
<dbReference type="EMBL" id="JAATNW010000001">
    <property type="protein sequence ID" value="NMH58686.1"/>
    <property type="molecule type" value="Genomic_DNA"/>
</dbReference>
<protein>
    <submittedName>
        <fullName evidence="2">DUF1679 domain-containing protein</fullName>
    </submittedName>
</protein>
<dbReference type="Pfam" id="PF01636">
    <property type="entry name" value="APH"/>
    <property type="match status" value="1"/>
</dbReference>
<accession>A0ABX1QZR1</accession>
<dbReference type="SUPFAM" id="SSF56112">
    <property type="entry name" value="Protein kinase-like (PK-like)"/>
    <property type="match status" value="1"/>
</dbReference>
<organism evidence="2 3">
    <name type="scientific">Alteromonas ponticola</name>
    <dbReference type="NCBI Taxonomy" id="2720613"/>
    <lineage>
        <taxon>Bacteria</taxon>
        <taxon>Pseudomonadati</taxon>
        <taxon>Pseudomonadota</taxon>
        <taxon>Gammaproteobacteria</taxon>
        <taxon>Alteromonadales</taxon>
        <taxon>Alteromonadaceae</taxon>
        <taxon>Alteromonas/Salinimonas group</taxon>
        <taxon>Alteromonas</taxon>
    </lineage>
</organism>
<sequence length="328" mass="37569">MSTPNHFVDTLKQHLPLLAHNDIELIQPLWNDYGYCVRCVLQHGGPVVVKIVELPQSISQHPKGWATQHSHLRKCRSFDVEMHFYRYFAKQTSLPPLPQPYRLKKLDNGWLFALADLKDQGFIRTTTELSVNQCFTVLDWLANFHARFLHHPAEGLWQQGGYWHLSTREDEYKQTQDGELKAAAHRLDELQRACAYQTIIHGDAKVANFCFSADFARCAAVDFQYPGCAPGIVDVAYFIGSALSDEDQLACWEACLDRYFCTLAGALSASQEGHQIKQLERAWRNLYPIACADFHRFLAGWSPQHWKINEHLQQQTALALAIIEKDKC</sequence>
<dbReference type="PANTHER" id="PTHR11012:SF30">
    <property type="entry name" value="PROTEIN KINASE-LIKE DOMAIN-CONTAINING"/>
    <property type="match status" value="1"/>
</dbReference>
<comment type="caution">
    <text evidence="2">The sequence shown here is derived from an EMBL/GenBank/DDBJ whole genome shotgun (WGS) entry which is preliminary data.</text>
</comment>
<evidence type="ECO:0000313" key="3">
    <source>
        <dbReference type="Proteomes" id="UP000709336"/>
    </source>
</evidence>
<dbReference type="InterPro" id="IPR002575">
    <property type="entry name" value="Aminoglycoside_PTrfase"/>
</dbReference>
<dbReference type="PANTHER" id="PTHR11012">
    <property type="entry name" value="PROTEIN KINASE-LIKE DOMAIN-CONTAINING"/>
    <property type="match status" value="1"/>
</dbReference>
<gene>
    <name evidence="2" type="ORF">HCJ96_01430</name>
</gene>
<dbReference type="Proteomes" id="UP000709336">
    <property type="component" value="Unassembled WGS sequence"/>
</dbReference>
<dbReference type="SMART" id="SM00587">
    <property type="entry name" value="CHK"/>
    <property type="match status" value="1"/>
</dbReference>
<reference evidence="2 3" key="1">
    <citation type="submission" date="2020-03" db="EMBL/GenBank/DDBJ databases">
        <title>Alteromonas ponticola sp. nov., isolated from seawater.</title>
        <authorList>
            <person name="Yoon J.-H."/>
            <person name="Kim Y.-O."/>
        </authorList>
    </citation>
    <scope>NUCLEOTIDE SEQUENCE [LARGE SCALE GENOMIC DNA]</scope>
    <source>
        <strain evidence="2 3">MYP5</strain>
    </source>
</reference>
<name>A0ABX1QZR1_9ALTE</name>
<evidence type="ECO:0000259" key="1">
    <source>
        <dbReference type="SMART" id="SM00587"/>
    </source>
</evidence>
<dbReference type="RefSeq" id="WP_169209242.1">
    <property type="nucleotide sequence ID" value="NZ_JAATNW010000001.1"/>
</dbReference>
<proteinExistence type="predicted"/>